<evidence type="ECO:0000256" key="6">
    <source>
        <dbReference type="ARBA" id="ARBA00023239"/>
    </source>
</evidence>
<dbReference type="PANTHER" id="PTHR30246">
    <property type="entry name" value="2-KETO-3-DEOXY-6-PHOSPHOGLUCONATE ALDOLASE"/>
    <property type="match status" value="1"/>
</dbReference>
<dbReference type="PROSITE" id="PS00160">
    <property type="entry name" value="ALDOLASE_KDPG_KHG_2"/>
    <property type="match status" value="1"/>
</dbReference>
<evidence type="ECO:0000256" key="8">
    <source>
        <dbReference type="ARBA" id="ARBA00023277"/>
    </source>
</evidence>
<evidence type="ECO:0000256" key="7">
    <source>
        <dbReference type="ARBA" id="ARBA00023270"/>
    </source>
</evidence>
<dbReference type="Pfam" id="PF01081">
    <property type="entry name" value="Aldolase"/>
    <property type="match status" value="1"/>
</dbReference>
<protein>
    <recommendedName>
        <fullName evidence="5">2-dehydro-3-deoxy-phosphogluconate aldolase</fullName>
        <ecNumber evidence="5">4.1.2.14</ecNumber>
    </recommendedName>
</protein>
<dbReference type="PROSITE" id="PS00159">
    <property type="entry name" value="ALDOLASE_KDPG_KHG_1"/>
    <property type="match status" value="1"/>
</dbReference>
<dbReference type="EC" id="4.1.2.14" evidence="5"/>
<comment type="catalytic activity">
    <reaction evidence="1">
        <text>2-dehydro-3-deoxy-6-phospho-D-gluconate = D-glyceraldehyde 3-phosphate + pyruvate</text>
        <dbReference type="Rhea" id="RHEA:17089"/>
        <dbReference type="ChEBI" id="CHEBI:15361"/>
        <dbReference type="ChEBI" id="CHEBI:57569"/>
        <dbReference type="ChEBI" id="CHEBI:59776"/>
        <dbReference type="EC" id="4.1.2.14"/>
    </reaction>
</comment>
<dbReference type="GO" id="GO:0008675">
    <property type="term" value="F:2-dehydro-3-deoxy-phosphogluconate aldolase activity"/>
    <property type="evidence" value="ECO:0007669"/>
    <property type="project" value="UniProtKB-EC"/>
</dbReference>
<name>A0A3S8RMF1_9FIRM</name>
<dbReference type="InterPro" id="IPR031338">
    <property type="entry name" value="KDPG/KHG_AS_2"/>
</dbReference>
<dbReference type="EMBL" id="CP034234">
    <property type="protein sequence ID" value="AZK44043.1"/>
    <property type="molecule type" value="Genomic_DNA"/>
</dbReference>
<dbReference type="Proteomes" id="UP000278804">
    <property type="component" value="Chromosome"/>
</dbReference>
<evidence type="ECO:0000256" key="4">
    <source>
        <dbReference type="ARBA" id="ARBA00011233"/>
    </source>
</evidence>
<organism evidence="9 10">
    <name type="scientific">Erysipelothrix piscisicarius</name>
    <dbReference type="NCBI Taxonomy" id="2485784"/>
    <lineage>
        <taxon>Bacteria</taxon>
        <taxon>Bacillati</taxon>
        <taxon>Bacillota</taxon>
        <taxon>Erysipelotrichia</taxon>
        <taxon>Erysipelotrichales</taxon>
        <taxon>Erysipelotrichaceae</taxon>
        <taxon>Erysipelothrix</taxon>
    </lineage>
</organism>
<keyword evidence="7" id="KW-0704">Schiff base</keyword>
<evidence type="ECO:0000256" key="3">
    <source>
        <dbReference type="ARBA" id="ARBA00006906"/>
    </source>
</evidence>
<accession>A0A3S8RMF1</accession>
<dbReference type="InterPro" id="IPR013785">
    <property type="entry name" value="Aldolase_TIM"/>
</dbReference>
<dbReference type="PANTHER" id="PTHR30246:SF1">
    <property type="entry name" value="2-DEHYDRO-3-DEOXY-6-PHOSPHOGALACTONATE ALDOLASE-RELATED"/>
    <property type="match status" value="1"/>
</dbReference>
<dbReference type="NCBIfam" id="TIGR01182">
    <property type="entry name" value="eda"/>
    <property type="match status" value="1"/>
</dbReference>
<comment type="pathway">
    <text evidence="2">Carbohydrate acid metabolism; 2-dehydro-3-deoxy-D-gluconate degradation; D-glyceraldehyde 3-phosphate and pyruvate from 2-dehydro-3-deoxy-D-gluconate: step 2/2.</text>
</comment>
<evidence type="ECO:0000313" key="9">
    <source>
        <dbReference type="EMBL" id="AZK44043.1"/>
    </source>
</evidence>
<evidence type="ECO:0000256" key="5">
    <source>
        <dbReference type="ARBA" id="ARBA00013063"/>
    </source>
</evidence>
<evidence type="ECO:0000256" key="2">
    <source>
        <dbReference type="ARBA" id="ARBA00004736"/>
    </source>
</evidence>
<dbReference type="AlphaFoldDB" id="A0A3S8RMF1"/>
<proteinExistence type="inferred from homology"/>
<keyword evidence="10" id="KW-1185">Reference proteome</keyword>
<evidence type="ECO:0000256" key="1">
    <source>
        <dbReference type="ARBA" id="ARBA00000654"/>
    </source>
</evidence>
<dbReference type="KEGG" id="eri:EEI45_04050"/>
<dbReference type="InterPro" id="IPR031337">
    <property type="entry name" value="KDPG/KHG_AS_1"/>
</dbReference>
<gene>
    <name evidence="9" type="ORF">EEI45_04050</name>
</gene>
<dbReference type="InterPro" id="IPR000887">
    <property type="entry name" value="Aldlse_KDPG_KHG"/>
</dbReference>
<dbReference type="RefSeq" id="WP_125164242.1">
    <property type="nucleotide sequence ID" value="NZ_CP034234.1"/>
</dbReference>
<keyword evidence="6" id="KW-0456">Lyase</keyword>
<dbReference type="SUPFAM" id="SSF51569">
    <property type="entry name" value="Aldolase"/>
    <property type="match status" value="1"/>
</dbReference>
<comment type="similarity">
    <text evidence="3">Belongs to the KHG/KDPG aldolase family.</text>
</comment>
<evidence type="ECO:0000313" key="10">
    <source>
        <dbReference type="Proteomes" id="UP000278804"/>
    </source>
</evidence>
<keyword evidence="8" id="KW-0119">Carbohydrate metabolism</keyword>
<dbReference type="Gene3D" id="3.20.20.70">
    <property type="entry name" value="Aldolase class I"/>
    <property type="match status" value="1"/>
</dbReference>
<dbReference type="NCBIfam" id="NF004325">
    <property type="entry name" value="PRK05718.1"/>
    <property type="match status" value="1"/>
</dbReference>
<comment type="subunit">
    <text evidence="4">Homotrimer.</text>
</comment>
<dbReference type="CDD" id="cd00452">
    <property type="entry name" value="KDPG_aldolase"/>
    <property type="match status" value="1"/>
</dbReference>
<reference evidence="9 10" key="1">
    <citation type="journal article" date="2020" name="Int. J. Syst. Evol. Microbiol.">
        <title>Description of Erysipelothrix piscisicarius sp. nov., an emergent fish pathogen, and assessment of virulence using a tiger barb (Puntigrus tetrazona) infection model.</title>
        <authorList>
            <person name="Pomaranski E.K."/>
            <person name="Griffin M.J."/>
            <person name="Camus A.C."/>
            <person name="Armwood A.R."/>
            <person name="Shelley J."/>
            <person name="Waldbieser G.C."/>
            <person name="LaFrentz B.R."/>
            <person name="Garcia J.C."/>
            <person name="Yanong R."/>
            <person name="Soto E."/>
        </authorList>
    </citation>
    <scope>NUCLEOTIDE SEQUENCE [LARGE SCALE GENOMIC DNA]</scope>
    <source>
        <strain evidence="9 10">15TAL0474</strain>
    </source>
</reference>
<sequence length="325" mass="35486">MSEVLNRVEKIGIVPVVKITEIEDALPMAQALYNGGIDCMEITFRSEFAFPGIEIIAKELPDMLIGAGTVSSVSQAETAIKAGAQFIVTPGFNHDVVKWCVENDVLVLPGISTASELETAISYGLTNVKFFPAESSGGAKKIKDLSAPYADITFMPTGGINAKNMHDYLALPCINAIGGSFMLPADAIAAKDWDTVERLSREAVDALLSYELIHIGFNNNTSEEAKENAEVLCNLFGFKYYGKPKSHFAGRGFEFLNSVGRGEHGHFGIYTPSPERALYQLEKKGIHVVEDTITRNKKTNKINFAYLDKEIAGFAIHLINPDVKM</sequence>